<evidence type="ECO:0000313" key="2">
    <source>
        <dbReference type="EMBL" id="MBD0831787.1"/>
    </source>
</evidence>
<keyword evidence="1" id="KW-0175">Coiled coil</keyword>
<evidence type="ECO:0000313" key="3">
    <source>
        <dbReference type="Proteomes" id="UP000600588"/>
    </source>
</evidence>
<dbReference type="Proteomes" id="UP000600588">
    <property type="component" value="Unassembled WGS sequence"/>
</dbReference>
<proteinExistence type="predicted"/>
<reference evidence="2 3" key="1">
    <citation type="submission" date="2020-09" db="EMBL/GenBank/DDBJ databases">
        <title>TT11 complete genome.</title>
        <authorList>
            <person name="Wu Z."/>
        </authorList>
    </citation>
    <scope>NUCLEOTIDE SEQUENCE [LARGE SCALE GENOMIC DNA]</scope>
    <source>
        <strain evidence="2 3">TT11</strain>
    </source>
</reference>
<protein>
    <recommendedName>
        <fullName evidence="4">Cell division protein ZapB</fullName>
    </recommendedName>
</protein>
<gene>
    <name evidence="2" type="ORF">ICJ83_06545</name>
</gene>
<comment type="caution">
    <text evidence="2">The sequence shown here is derived from an EMBL/GenBank/DDBJ whole genome shotgun (WGS) entry which is preliminary data.</text>
</comment>
<name>A0A8J6PZR2_9FLAO</name>
<evidence type="ECO:0000256" key="1">
    <source>
        <dbReference type="SAM" id="Coils"/>
    </source>
</evidence>
<keyword evidence="3" id="KW-1185">Reference proteome</keyword>
<feature type="coiled-coil region" evidence="1">
    <location>
        <begin position="8"/>
        <end position="63"/>
    </location>
</feature>
<sequence>MGNIEDIVDSLESKISKVLHKLELLKLENLKLKEDLAKSRQEVSTQKVQLENWEEKYEALRMANSILGSDENKRETKLKINALIRDIDHCIAQLSD</sequence>
<dbReference type="AlphaFoldDB" id="A0A8J6PZR2"/>
<evidence type="ECO:0008006" key="4">
    <source>
        <dbReference type="Google" id="ProtNLM"/>
    </source>
</evidence>
<accession>A0A8J6PZR2</accession>
<organism evidence="2 3">
    <name type="scientific">Aestuariibaculum sediminum</name>
    <dbReference type="NCBI Taxonomy" id="2770637"/>
    <lineage>
        <taxon>Bacteria</taxon>
        <taxon>Pseudomonadati</taxon>
        <taxon>Bacteroidota</taxon>
        <taxon>Flavobacteriia</taxon>
        <taxon>Flavobacteriales</taxon>
        <taxon>Flavobacteriaceae</taxon>
    </lineage>
</organism>
<dbReference type="EMBL" id="JACVXB010000002">
    <property type="protein sequence ID" value="MBD0831787.1"/>
    <property type="molecule type" value="Genomic_DNA"/>
</dbReference>
<dbReference type="RefSeq" id="WP_188229578.1">
    <property type="nucleotide sequence ID" value="NZ_JACVXB010000002.1"/>
</dbReference>